<feature type="transmembrane region" description="Helical" evidence="1">
    <location>
        <begin position="157"/>
        <end position="176"/>
    </location>
</feature>
<protein>
    <recommendedName>
        <fullName evidence="4">DUF1538 domain-containing protein</fullName>
    </recommendedName>
</protein>
<keyword evidence="1" id="KW-0812">Transmembrane</keyword>
<dbReference type="Pfam" id="PF07556">
    <property type="entry name" value="DUF1538"/>
    <property type="match status" value="1"/>
</dbReference>
<accession>A0A7J0BF52</accession>
<feature type="transmembrane region" description="Helical" evidence="1">
    <location>
        <begin position="15"/>
        <end position="34"/>
    </location>
</feature>
<evidence type="ECO:0000313" key="2">
    <source>
        <dbReference type="EMBL" id="GFM31785.1"/>
    </source>
</evidence>
<organism evidence="2 3">
    <name type="scientific">Desulfovibrio subterraneus</name>
    <dbReference type="NCBI Taxonomy" id="2718620"/>
    <lineage>
        <taxon>Bacteria</taxon>
        <taxon>Pseudomonadati</taxon>
        <taxon>Thermodesulfobacteriota</taxon>
        <taxon>Desulfovibrionia</taxon>
        <taxon>Desulfovibrionales</taxon>
        <taxon>Desulfovibrionaceae</taxon>
        <taxon>Desulfovibrio</taxon>
    </lineage>
</organism>
<keyword evidence="1" id="KW-0472">Membrane</keyword>
<feature type="transmembrane region" description="Helical" evidence="1">
    <location>
        <begin position="182"/>
        <end position="202"/>
    </location>
</feature>
<dbReference type="EMBL" id="BLVO01000004">
    <property type="protein sequence ID" value="GFM31785.1"/>
    <property type="molecule type" value="Genomic_DNA"/>
</dbReference>
<evidence type="ECO:0000313" key="3">
    <source>
        <dbReference type="Proteomes" id="UP000503840"/>
    </source>
</evidence>
<reference evidence="2 3" key="1">
    <citation type="submission" date="2020-05" db="EMBL/GenBank/DDBJ databases">
        <title>Draft genome sequence of Desulfovibrio sp. strain HN2T.</title>
        <authorList>
            <person name="Ueno A."/>
            <person name="Tamazawa S."/>
            <person name="Tamamura S."/>
            <person name="Murakami T."/>
            <person name="Kiyama T."/>
            <person name="Inomata H."/>
            <person name="Amano Y."/>
            <person name="Miyakawa K."/>
            <person name="Tamaki H."/>
            <person name="Naganuma T."/>
            <person name="Kaneko K."/>
        </authorList>
    </citation>
    <scope>NUCLEOTIDE SEQUENCE [LARGE SCALE GENOMIC DNA]</scope>
    <source>
        <strain evidence="2 3">HN2</strain>
    </source>
</reference>
<feature type="transmembrane region" description="Helical" evidence="1">
    <location>
        <begin position="214"/>
        <end position="233"/>
    </location>
</feature>
<feature type="transmembrane region" description="Helical" evidence="1">
    <location>
        <begin position="40"/>
        <end position="62"/>
    </location>
</feature>
<dbReference type="RefSeq" id="WP_174403489.1">
    <property type="nucleotide sequence ID" value="NZ_BLVO01000004.1"/>
</dbReference>
<keyword evidence="3" id="KW-1185">Reference proteome</keyword>
<gene>
    <name evidence="2" type="ORF">DSM101010T_01500</name>
</gene>
<sequence>MKRDHSHLTELSKEVLFAVLPIAAIVCVLQISLLHMPWDIFARFILGSLFVGGGLFLFLLGVRAGLLPMGETIGGELPKSGSVAYLLIMSFLLGTVVTLAEPDVRVLAHQVDYVSAGLVSRNLLVIVVAISVGICLCGAILRILLGIPIVRVLTAGYLAVLVLAFFTPASFLPIAFDAGGVTTGPVTVPFILALGIGTVGVLRGKNSFSEGFGLVGLASIGPVIGVMLIGMLYG</sequence>
<comment type="caution">
    <text evidence="2">The sequence shown here is derived from an EMBL/GenBank/DDBJ whole genome shotgun (WGS) entry which is preliminary data.</text>
</comment>
<proteinExistence type="predicted"/>
<evidence type="ECO:0008006" key="4">
    <source>
        <dbReference type="Google" id="ProtNLM"/>
    </source>
</evidence>
<feature type="transmembrane region" description="Helical" evidence="1">
    <location>
        <begin position="83"/>
        <end position="100"/>
    </location>
</feature>
<keyword evidence="1" id="KW-1133">Transmembrane helix</keyword>
<name>A0A7J0BF52_9BACT</name>
<feature type="transmembrane region" description="Helical" evidence="1">
    <location>
        <begin position="123"/>
        <end position="145"/>
    </location>
</feature>
<evidence type="ECO:0000256" key="1">
    <source>
        <dbReference type="SAM" id="Phobius"/>
    </source>
</evidence>
<dbReference type="InterPro" id="IPR011435">
    <property type="entry name" value="UmpAB"/>
</dbReference>
<dbReference type="Proteomes" id="UP000503840">
    <property type="component" value="Unassembled WGS sequence"/>
</dbReference>
<dbReference type="AlphaFoldDB" id="A0A7J0BF52"/>